<dbReference type="RefSeq" id="WP_058459940.1">
    <property type="nucleotide sequence ID" value="NZ_CAAAIY010000021.1"/>
</dbReference>
<dbReference type="OrthoDB" id="148966at2"/>
<organism evidence="1 2">
    <name type="scientific">Legionella bozemanae</name>
    <name type="common">Fluoribacter bozemanae</name>
    <dbReference type="NCBI Taxonomy" id="447"/>
    <lineage>
        <taxon>Bacteria</taxon>
        <taxon>Pseudomonadati</taxon>
        <taxon>Pseudomonadota</taxon>
        <taxon>Gammaproteobacteria</taxon>
        <taxon>Legionellales</taxon>
        <taxon>Legionellaceae</taxon>
        <taxon>Legionella</taxon>
    </lineage>
</organism>
<dbReference type="STRING" id="447.Lboz_2343"/>
<name>A0A0W0RRL9_LEGBO</name>
<dbReference type="Proteomes" id="UP000054695">
    <property type="component" value="Unassembled WGS sequence"/>
</dbReference>
<dbReference type="SFLD" id="SFLDG01129">
    <property type="entry name" value="C1.5:_HAD__Beta-PGM__Phosphata"/>
    <property type="match status" value="1"/>
</dbReference>
<accession>A0A0W0RRL9</accession>
<dbReference type="EMBL" id="LNXU01000019">
    <property type="protein sequence ID" value="KTC73697.1"/>
    <property type="molecule type" value="Genomic_DNA"/>
</dbReference>
<sequence length="259" mass="29659">MPYQVILFDLDDTLIDFAYSQRMGLKNIYKKFYSAIQYAVFEQSYKEINTLLWNQVGAKENTLMPSEVRLLRFVQLNQKLSCSVSAEEVANEYDSNLCIHAHWIPNVKTAIEFLHQKGHILGIITNGFVEVQGKKQRRLQLNDWFDCYIVSDDVGVAKPNIEVFNIAVQEITNRRKHSIEKHSILMVGDSIINDGYGARDFGIDYCFVNPQALNNVSSEIPIKYTISSVAHLPACIGYEIEYINFLNSYECDGVSNHIE</sequence>
<protein>
    <submittedName>
        <fullName evidence="1">Haloacid dehalogenase</fullName>
    </submittedName>
</protein>
<dbReference type="Gene3D" id="1.10.150.240">
    <property type="entry name" value="Putative phosphatase, domain 2"/>
    <property type="match status" value="1"/>
</dbReference>
<comment type="caution">
    <text evidence="1">The sequence shown here is derived from an EMBL/GenBank/DDBJ whole genome shotgun (WGS) entry which is preliminary data.</text>
</comment>
<dbReference type="InterPro" id="IPR052550">
    <property type="entry name" value="Pyrimidine_5'-ntase_YjjG"/>
</dbReference>
<dbReference type="InterPro" id="IPR006439">
    <property type="entry name" value="HAD-SF_hydro_IA"/>
</dbReference>
<dbReference type="Gene3D" id="3.40.50.1000">
    <property type="entry name" value="HAD superfamily/HAD-like"/>
    <property type="match status" value="1"/>
</dbReference>
<keyword evidence="2" id="KW-1185">Reference proteome</keyword>
<dbReference type="PANTHER" id="PTHR47478:SF1">
    <property type="entry name" value="PYRIMIDINE 5'-NUCLEOTIDASE YJJG"/>
    <property type="match status" value="1"/>
</dbReference>
<dbReference type="InterPro" id="IPR023214">
    <property type="entry name" value="HAD_sf"/>
</dbReference>
<dbReference type="PRINTS" id="PR00413">
    <property type="entry name" value="HADHALOGNASE"/>
</dbReference>
<proteinExistence type="predicted"/>
<dbReference type="InterPro" id="IPR023198">
    <property type="entry name" value="PGP-like_dom2"/>
</dbReference>
<gene>
    <name evidence="1" type="ORF">Lboz_2343</name>
</gene>
<dbReference type="InterPro" id="IPR036412">
    <property type="entry name" value="HAD-like_sf"/>
</dbReference>
<evidence type="ECO:0000313" key="2">
    <source>
        <dbReference type="Proteomes" id="UP000054695"/>
    </source>
</evidence>
<reference evidence="1 2" key="1">
    <citation type="submission" date="2015-11" db="EMBL/GenBank/DDBJ databases">
        <title>Genomic analysis of 38 Legionella species identifies large and diverse effector repertoires.</title>
        <authorList>
            <person name="Burstein D."/>
            <person name="Amaro F."/>
            <person name="Zusman T."/>
            <person name="Lifshitz Z."/>
            <person name="Cohen O."/>
            <person name="Gilbert J.A."/>
            <person name="Pupko T."/>
            <person name="Shuman H.A."/>
            <person name="Segal G."/>
        </authorList>
    </citation>
    <scope>NUCLEOTIDE SEQUENCE [LARGE SCALE GENOMIC DNA]</scope>
    <source>
        <strain evidence="1 2">WIGA</strain>
    </source>
</reference>
<dbReference type="SFLD" id="SFLDS00003">
    <property type="entry name" value="Haloacid_Dehalogenase"/>
    <property type="match status" value="1"/>
</dbReference>
<dbReference type="PANTHER" id="PTHR47478">
    <property type="match status" value="1"/>
</dbReference>
<dbReference type="AlphaFoldDB" id="A0A0W0RRL9"/>
<evidence type="ECO:0000313" key="1">
    <source>
        <dbReference type="EMBL" id="KTC73697.1"/>
    </source>
</evidence>
<dbReference type="NCBIfam" id="TIGR01549">
    <property type="entry name" value="HAD-SF-IA-v1"/>
    <property type="match status" value="1"/>
</dbReference>
<dbReference type="Pfam" id="PF00702">
    <property type="entry name" value="Hydrolase"/>
    <property type="match status" value="1"/>
</dbReference>
<dbReference type="SUPFAM" id="SSF56784">
    <property type="entry name" value="HAD-like"/>
    <property type="match status" value="1"/>
</dbReference>
<dbReference type="PATRIC" id="fig|447.4.peg.2482"/>